<name>A0ACB9RGH4_9MYRT</name>
<organism evidence="1 2">
    <name type="scientific">Melastoma candidum</name>
    <dbReference type="NCBI Taxonomy" id="119954"/>
    <lineage>
        <taxon>Eukaryota</taxon>
        <taxon>Viridiplantae</taxon>
        <taxon>Streptophyta</taxon>
        <taxon>Embryophyta</taxon>
        <taxon>Tracheophyta</taxon>
        <taxon>Spermatophyta</taxon>
        <taxon>Magnoliopsida</taxon>
        <taxon>eudicotyledons</taxon>
        <taxon>Gunneridae</taxon>
        <taxon>Pentapetalae</taxon>
        <taxon>rosids</taxon>
        <taxon>malvids</taxon>
        <taxon>Myrtales</taxon>
        <taxon>Melastomataceae</taxon>
        <taxon>Melastomatoideae</taxon>
        <taxon>Melastomateae</taxon>
        <taxon>Melastoma</taxon>
    </lineage>
</organism>
<dbReference type="Proteomes" id="UP001057402">
    <property type="component" value="Chromosome 4"/>
</dbReference>
<gene>
    <name evidence="1" type="ORF">MLD38_015541</name>
</gene>
<evidence type="ECO:0000313" key="1">
    <source>
        <dbReference type="EMBL" id="KAI4377995.1"/>
    </source>
</evidence>
<keyword evidence="2" id="KW-1185">Reference proteome</keyword>
<comment type="caution">
    <text evidence="1">The sequence shown here is derived from an EMBL/GenBank/DDBJ whole genome shotgun (WGS) entry which is preliminary data.</text>
</comment>
<sequence length="260" mass="29233">MAAGTCSASPWHPPHDVVSLSSSPGGSTHPCSDGNRVGNNSEREADDQDLISQLPNSIIGEIFSFLTMEEIVKTSVLSRLWRFQVDRDKDDFLLSLRPGSSLQTQELPHSLDRPGFGSVYCPGHPKAPCQLRLCAIHEGKWYCSLKAVQDDGVDWRSLRALCIDKTRQLTLLMKGHAERLDLYGIVTALRGAPVMEKLVLNLAQKTVQDNWLHRPTFSRCPLREIKWGSRGLLEDTSEEHRDLWPRCGSRHRLENLGCRL</sequence>
<protein>
    <submittedName>
        <fullName evidence="1">Uncharacterized protein</fullName>
    </submittedName>
</protein>
<proteinExistence type="predicted"/>
<reference evidence="2" key="1">
    <citation type="journal article" date="2023" name="Front. Plant Sci.">
        <title>Chromosomal-level genome assembly of Melastoma candidum provides insights into trichome evolution.</title>
        <authorList>
            <person name="Zhong Y."/>
            <person name="Wu W."/>
            <person name="Sun C."/>
            <person name="Zou P."/>
            <person name="Liu Y."/>
            <person name="Dai S."/>
            <person name="Zhou R."/>
        </authorList>
    </citation>
    <scope>NUCLEOTIDE SEQUENCE [LARGE SCALE GENOMIC DNA]</scope>
</reference>
<accession>A0ACB9RGH4</accession>
<dbReference type="EMBL" id="CM042883">
    <property type="protein sequence ID" value="KAI4377995.1"/>
    <property type="molecule type" value="Genomic_DNA"/>
</dbReference>
<evidence type="ECO:0000313" key="2">
    <source>
        <dbReference type="Proteomes" id="UP001057402"/>
    </source>
</evidence>